<evidence type="ECO:0000256" key="2">
    <source>
        <dbReference type="ARBA" id="ARBA00023027"/>
    </source>
</evidence>
<dbReference type="InterPro" id="IPR050223">
    <property type="entry name" value="D-isomer_2-hydroxyacid_DH"/>
</dbReference>
<dbReference type="InterPro" id="IPR036291">
    <property type="entry name" value="NAD(P)-bd_dom_sf"/>
</dbReference>
<dbReference type="EMBL" id="UINC01007907">
    <property type="protein sequence ID" value="SVA35615.1"/>
    <property type="molecule type" value="Genomic_DNA"/>
</dbReference>
<dbReference type="InterPro" id="IPR006140">
    <property type="entry name" value="D-isomer_DH_NAD-bd"/>
</dbReference>
<gene>
    <name evidence="4" type="ORF">METZ01_LOCUS88469</name>
</gene>
<keyword evidence="2" id="KW-0520">NAD</keyword>
<organism evidence="4">
    <name type="scientific">marine metagenome</name>
    <dbReference type="NCBI Taxonomy" id="408172"/>
    <lineage>
        <taxon>unclassified sequences</taxon>
        <taxon>metagenomes</taxon>
        <taxon>ecological metagenomes</taxon>
    </lineage>
</organism>
<dbReference type="PANTHER" id="PTHR10996">
    <property type="entry name" value="2-HYDROXYACID DEHYDROGENASE-RELATED"/>
    <property type="match status" value="1"/>
</dbReference>
<dbReference type="Pfam" id="PF02826">
    <property type="entry name" value="2-Hacid_dh_C"/>
    <property type="match status" value="1"/>
</dbReference>
<reference evidence="4" key="1">
    <citation type="submission" date="2018-05" db="EMBL/GenBank/DDBJ databases">
        <authorList>
            <person name="Lanie J.A."/>
            <person name="Ng W.-L."/>
            <person name="Kazmierczak K.M."/>
            <person name="Andrzejewski T.M."/>
            <person name="Davidsen T.M."/>
            <person name="Wayne K.J."/>
            <person name="Tettelin H."/>
            <person name="Glass J.I."/>
            <person name="Rusch D."/>
            <person name="Podicherti R."/>
            <person name="Tsui H.-C.T."/>
            <person name="Winkler M.E."/>
        </authorList>
    </citation>
    <scope>NUCLEOTIDE SEQUENCE</scope>
</reference>
<feature type="domain" description="D-isomer specific 2-hydroxyacid dehydrogenase NAD-binding" evidence="3">
    <location>
        <begin position="108"/>
        <end position="291"/>
    </location>
</feature>
<dbReference type="GO" id="GO:0016618">
    <property type="term" value="F:hydroxypyruvate reductase [NAD(P)H] activity"/>
    <property type="evidence" value="ECO:0007669"/>
    <property type="project" value="TreeGrafter"/>
</dbReference>
<proteinExistence type="predicted"/>
<protein>
    <recommendedName>
        <fullName evidence="3">D-isomer specific 2-hydroxyacid dehydrogenase NAD-binding domain-containing protein</fullName>
    </recommendedName>
</protein>
<dbReference type="AlphaFoldDB" id="A0A381V5I9"/>
<dbReference type="SUPFAM" id="SSF51735">
    <property type="entry name" value="NAD(P)-binding Rossmann-fold domains"/>
    <property type="match status" value="1"/>
</dbReference>
<dbReference type="CDD" id="cd12165">
    <property type="entry name" value="2-Hacid_dh_6"/>
    <property type="match status" value="1"/>
</dbReference>
<dbReference type="PANTHER" id="PTHR10996:SF178">
    <property type="entry name" value="2-HYDROXYACID DEHYDROGENASE YGL185C-RELATED"/>
    <property type="match status" value="1"/>
</dbReference>
<keyword evidence="1" id="KW-0560">Oxidoreductase</keyword>
<accession>A0A381V5I9</accession>
<sequence>MPTALIQGRIAVQYEHLLRQELDDRWTILVWDPAKNEPDEFVAMAGEADAMIGGQIPTDFWPWVSNLKLFQIPWTGYDFCSPETMPAGVPVCNCFEHESSIAEFVLCAMLESKIGLHAIDQRFRREGWGGRQPGTSLDHQEIRGKTVGIVGYGHIGEQVAKRAAAFDMRVIAVRRSEKTTPPLLGWLGTPDRLDELLGQSDFIVVACQLNDKTEGMIGAPQLARMKPDSVIINVARGRIIAEEALYNALKSKTIGAAVLDVWYNYIGADKKEVWPSNHPFQDLDNVILSAHESASTPEQLMRRWQFVAANLNRMAMGEPLENQVFEGTAKTGG</sequence>
<evidence type="ECO:0000259" key="3">
    <source>
        <dbReference type="Pfam" id="PF02826"/>
    </source>
</evidence>
<dbReference type="Gene3D" id="3.40.50.720">
    <property type="entry name" value="NAD(P)-binding Rossmann-like Domain"/>
    <property type="match status" value="2"/>
</dbReference>
<dbReference type="GO" id="GO:0005829">
    <property type="term" value="C:cytosol"/>
    <property type="evidence" value="ECO:0007669"/>
    <property type="project" value="TreeGrafter"/>
</dbReference>
<dbReference type="GO" id="GO:0051287">
    <property type="term" value="F:NAD binding"/>
    <property type="evidence" value="ECO:0007669"/>
    <property type="project" value="InterPro"/>
</dbReference>
<evidence type="ECO:0000256" key="1">
    <source>
        <dbReference type="ARBA" id="ARBA00023002"/>
    </source>
</evidence>
<evidence type="ECO:0000313" key="4">
    <source>
        <dbReference type="EMBL" id="SVA35615.1"/>
    </source>
</evidence>
<dbReference type="GO" id="GO:0030267">
    <property type="term" value="F:glyoxylate reductase (NADPH) activity"/>
    <property type="evidence" value="ECO:0007669"/>
    <property type="project" value="TreeGrafter"/>
</dbReference>
<name>A0A381V5I9_9ZZZZ</name>